<feature type="compositionally biased region" description="Basic and acidic residues" evidence="1">
    <location>
        <begin position="92"/>
        <end position="102"/>
    </location>
</feature>
<dbReference type="Proteomes" id="UP000023152">
    <property type="component" value="Unassembled WGS sequence"/>
</dbReference>
<organism evidence="2 3">
    <name type="scientific">Reticulomyxa filosa</name>
    <dbReference type="NCBI Taxonomy" id="46433"/>
    <lineage>
        <taxon>Eukaryota</taxon>
        <taxon>Sar</taxon>
        <taxon>Rhizaria</taxon>
        <taxon>Retaria</taxon>
        <taxon>Foraminifera</taxon>
        <taxon>Monothalamids</taxon>
        <taxon>Reticulomyxidae</taxon>
        <taxon>Reticulomyxa</taxon>
    </lineage>
</organism>
<feature type="non-terminal residue" evidence="2">
    <location>
        <position position="265"/>
    </location>
</feature>
<evidence type="ECO:0000313" key="2">
    <source>
        <dbReference type="EMBL" id="ETO20266.1"/>
    </source>
</evidence>
<proteinExistence type="predicted"/>
<feature type="compositionally biased region" description="Basic residues" evidence="1">
    <location>
        <begin position="103"/>
        <end position="134"/>
    </location>
</feature>
<keyword evidence="3" id="KW-1185">Reference proteome</keyword>
<sequence length="265" mass="30477">MALLLFVFTIFTNQKKKKANKSLMTEEDVEDSEEKQIVDLWRTNKTIEYCDEDDRQNCVNENYECEFESSELPVDGDNREYSVSKKSQNKQKSRDIMLEEKSAKKKKSGRKRVLRTKTMKTHKASISKHSRNLSKTKSQPTPKRTTIPNGQVKCSQSDTSTTVSLPGDSRKSFIVSRKAHSESFGNWDKCKIFEKRFSIDSLSMMSSRPEVKFYCVHAKKPQDVSINDFKSNFGINQPTYVEVHQQAVAQELVVSAFDTLDKAQM</sequence>
<accession>X6N2E6</accession>
<reference evidence="2 3" key="1">
    <citation type="journal article" date="2013" name="Curr. Biol.">
        <title>The Genome of the Foraminiferan Reticulomyxa filosa.</title>
        <authorList>
            <person name="Glockner G."/>
            <person name="Hulsmann N."/>
            <person name="Schleicher M."/>
            <person name="Noegel A.A."/>
            <person name="Eichinger L."/>
            <person name="Gallinger C."/>
            <person name="Pawlowski J."/>
            <person name="Sierra R."/>
            <person name="Euteneuer U."/>
            <person name="Pillet L."/>
            <person name="Moustafa A."/>
            <person name="Platzer M."/>
            <person name="Groth M."/>
            <person name="Szafranski K."/>
            <person name="Schliwa M."/>
        </authorList>
    </citation>
    <scope>NUCLEOTIDE SEQUENCE [LARGE SCALE GENOMIC DNA]</scope>
</reference>
<evidence type="ECO:0000256" key="1">
    <source>
        <dbReference type="SAM" id="MobiDB-lite"/>
    </source>
</evidence>
<dbReference type="AlphaFoldDB" id="X6N2E6"/>
<dbReference type="EMBL" id="ASPP01012788">
    <property type="protein sequence ID" value="ETO20266.1"/>
    <property type="molecule type" value="Genomic_DNA"/>
</dbReference>
<name>X6N2E6_RETFI</name>
<comment type="caution">
    <text evidence="2">The sequence shown here is derived from an EMBL/GenBank/DDBJ whole genome shotgun (WGS) entry which is preliminary data.</text>
</comment>
<evidence type="ECO:0000313" key="3">
    <source>
        <dbReference type="Proteomes" id="UP000023152"/>
    </source>
</evidence>
<gene>
    <name evidence="2" type="ORF">RFI_16951</name>
</gene>
<protein>
    <submittedName>
        <fullName evidence="2">Uncharacterized protein</fullName>
    </submittedName>
</protein>
<feature type="region of interest" description="Disordered" evidence="1">
    <location>
        <begin position="76"/>
        <end position="166"/>
    </location>
</feature>
<feature type="compositionally biased region" description="Polar residues" evidence="1">
    <location>
        <begin position="135"/>
        <end position="164"/>
    </location>
</feature>